<keyword evidence="6" id="KW-0677">Repeat</keyword>
<keyword evidence="4" id="KW-0808">Transferase</keyword>
<keyword evidence="7" id="KW-0862">Zinc</keyword>
<keyword evidence="3" id="KW-0637">Prenyltransferase</keyword>
<dbReference type="InterPro" id="IPR045089">
    <property type="entry name" value="PGGT1B-like"/>
</dbReference>
<comment type="cofactor">
    <cofactor evidence="1">
        <name>Zn(2+)</name>
        <dbReference type="ChEBI" id="CHEBI:29105"/>
    </cofactor>
</comment>
<feature type="domain" description="Prenyltransferase alpha-alpha toroid" evidence="8">
    <location>
        <begin position="7"/>
        <end position="328"/>
    </location>
</feature>
<dbReference type="InParanoid" id="D8PZ66"/>
<sequence>MDTVAPLARSGHAAHANRCLTALPASQIELDSSKVALAYYCLGTLDLLGLLESKTNEREREGWRAWFWEQQARGPHGTAFTPSHFMRTSLEEEYTDESAPHIIMTYTALLSLAILRDDFTRLDRKGLSRFVGSCQLSDGSFGTTPARADADLRTTYCAFAICSMLRDWSAIDVDAAVAYIARCRSFEGGYGQAPYGEALGGTTYTAIAALYLLPDGAPLTARERAQTIRWLLDNQKSSGGFSGRLNKDPDACYCFWCGGALKIMGAGHLVDEDALTSFLNRCQFRYGGISKAPGEHPDPYHTYLSLAAASMYPTSTTDETWAFEPFDCLLNAREETAKWARKYIPAAR</sequence>
<evidence type="ECO:0000256" key="2">
    <source>
        <dbReference type="ARBA" id="ARBA00010497"/>
    </source>
</evidence>
<dbReference type="HOGENOM" id="CLU_028946_2_2_1"/>
<dbReference type="eggNOG" id="KOG0367">
    <property type="taxonomic scope" value="Eukaryota"/>
</dbReference>
<keyword evidence="10" id="KW-1185">Reference proteome</keyword>
<evidence type="ECO:0000256" key="5">
    <source>
        <dbReference type="ARBA" id="ARBA00022723"/>
    </source>
</evidence>
<proteinExistence type="inferred from homology"/>
<evidence type="ECO:0000256" key="3">
    <source>
        <dbReference type="ARBA" id="ARBA00022602"/>
    </source>
</evidence>
<dbReference type="GO" id="GO:0004662">
    <property type="term" value="F:CAAX-protein geranylgeranyltransferase activity"/>
    <property type="evidence" value="ECO:0007669"/>
    <property type="project" value="TreeGrafter"/>
</dbReference>
<dbReference type="EMBL" id="GL377304">
    <property type="protein sequence ID" value="EFI99383.1"/>
    <property type="molecule type" value="Genomic_DNA"/>
</dbReference>
<dbReference type="PANTHER" id="PTHR11774">
    <property type="entry name" value="GERANYLGERANYL TRANSFERASE TYPE BETA SUBUNIT"/>
    <property type="match status" value="1"/>
</dbReference>
<dbReference type="STRING" id="578458.D8PZ66"/>
<dbReference type="InterPro" id="IPR001330">
    <property type="entry name" value="Prenyltrans"/>
</dbReference>
<dbReference type="OrthoDB" id="24893at2759"/>
<name>D8PZ66_SCHCM</name>
<dbReference type="KEGG" id="scm:SCHCO_02568507"/>
<evidence type="ECO:0000313" key="10">
    <source>
        <dbReference type="Proteomes" id="UP000007431"/>
    </source>
</evidence>
<keyword evidence="5" id="KW-0479">Metal-binding</keyword>
<comment type="similarity">
    <text evidence="2">Belongs to the protein prenyltransferase subunit beta family.</text>
</comment>
<dbReference type="Gene3D" id="1.50.10.20">
    <property type="match status" value="1"/>
</dbReference>
<evidence type="ECO:0000256" key="6">
    <source>
        <dbReference type="ARBA" id="ARBA00022737"/>
    </source>
</evidence>
<evidence type="ECO:0000313" key="9">
    <source>
        <dbReference type="EMBL" id="EFI99383.1"/>
    </source>
</evidence>
<reference evidence="9 10" key="1">
    <citation type="journal article" date="2010" name="Nat. Biotechnol.">
        <title>Genome sequence of the model mushroom Schizophyllum commune.</title>
        <authorList>
            <person name="Ohm R.A."/>
            <person name="de Jong J.F."/>
            <person name="Lugones L.G."/>
            <person name="Aerts A."/>
            <person name="Kothe E."/>
            <person name="Stajich J.E."/>
            <person name="de Vries R.P."/>
            <person name="Record E."/>
            <person name="Levasseur A."/>
            <person name="Baker S.E."/>
            <person name="Bartholomew K.A."/>
            <person name="Coutinho P.M."/>
            <person name="Erdmann S."/>
            <person name="Fowler T.J."/>
            <person name="Gathman A.C."/>
            <person name="Lombard V."/>
            <person name="Henrissat B."/>
            <person name="Knabe N."/>
            <person name="Kuees U."/>
            <person name="Lilly W.W."/>
            <person name="Lindquist E."/>
            <person name="Lucas S."/>
            <person name="Magnuson J.K."/>
            <person name="Piumi F."/>
            <person name="Raudaskoski M."/>
            <person name="Salamov A."/>
            <person name="Schmutz J."/>
            <person name="Schwarze F.W.M.R."/>
            <person name="vanKuyk P.A."/>
            <person name="Horton J.S."/>
            <person name="Grigoriev I.V."/>
            <person name="Woesten H.A.B."/>
        </authorList>
    </citation>
    <scope>NUCLEOTIDE SEQUENCE [LARGE SCALE GENOMIC DNA]</scope>
    <source>
        <strain evidence="10">H4-8 / FGSC 9210</strain>
    </source>
</reference>
<evidence type="ECO:0000256" key="7">
    <source>
        <dbReference type="ARBA" id="ARBA00022833"/>
    </source>
</evidence>
<dbReference type="FunCoup" id="D8PZ66">
    <property type="interactions" value="252"/>
</dbReference>
<accession>D8PZ66</accession>
<protein>
    <recommendedName>
        <fullName evidence="8">Prenyltransferase alpha-alpha toroid domain-containing protein</fullName>
    </recommendedName>
</protein>
<dbReference type="AlphaFoldDB" id="D8PZ66"/>
<dbReference type="GeneID" id="9585333"/>
<evidence type="ECO:0000256" key="1">
    <source>
        <dbReference type="ARBA" id="ARBA00001947"/>
    </source>
</evidence>
<dbReference type="GO" id="GO:0005953">
    <property type="term" value="C:CAAX-protein geranylgeranyltransferase complex"/>
    <property type="evidence" value="ECO:0007669"/>
    <property type="project" value="TreeGrafter"/>
</dbReference>
<evidence type="ECO:0000256" key="4">
    <source>
        <dbReference type="ARBA" id="ARBA00022679"/>
    </source>
</evidence>
<dbReference type="Proteomes" id="UP000007431">
    <property type="component" value="Unassembled WGS sequence"/>
</dbReference>
<dbReference type="VEuPathDB" id="FungiDB:SCHCODRAFT_02568507"/>
<dbReference type="SUPFAM" id="SSF48239">
    <property type="entry name" value="Terpenoid cyclases/Protein prenyltransferases"/>
    <property type="match status" value="1"/>
</dbReference>
<dbReference type="InterPro" id="IPR008930">
    <property type="entry name" value="Terpenoid_cyclase/PrenylTrfase"/>
</dbReference>
<dbReference type="PANTHER" id="PTHR11774:SF4">
    <property type="entry name" value="GERANYLGERANYL TRANSFERASE TYPE-1 SUBUNIT BETA"/>
    <property type="match status" value="1"/>
</dbReference>
<gene>
    <name evidence="9" type="ORF">SCHCODRAFT_66464</name>
</gene>
<dbReference type="OMA" id="RWCLMRQ"/>
<dbReference type="Pfam" id="PF00432">
    <property type="entry name" value="Prenyltrans"/>
    <property type="match status" value="1"/>
</dbReference>
<dbReference type="GO" id="GO:0046872">
    <property type="term" value="F:metal ion binding"/>
    <property type="evidence" value="ECO:0007669"/>
    <property type="project" value="UniProtKB-KW"/>
</dbReference>
<evidence type="ECO:0000259" key="8">
    <source>
        <dbReference type="Pfam" id="PF00432"/>
    </source>
</evidence>
<organism evidence="10">
    <name type="scientific">Schizophyllum commune (strain H4-8 / FGSC 9210)</name>
    <name type="common">Split gill fungus</name>
    <dbReference type="NCBI Taxonomy" id="578458"/>
    <lineage>
        <taxon>Eukaryota</taxon>
        <taxon>Fungi</taxon>
        <taxon>Dikarya</taxon>
        <taxon>Basidiomycota</taxon>
        <taxon>Agaricomycotina</taxon>
        <taxon>Agaricomycetes</taxon>
        <taxon>Agaricomycetidae</taxon>
        <taxon>Agaricales</taxon>
        <taxon>Schizophyllaceae</taxon>
        <taxon>Schizophyllum</taxon>
    </lineage>
</organism>